<evidence type="ECO:0000256" key="2">
    <source>
        <dbReference type="ARBA" id="ARBA00022723"/>
    </source>
</evidence>
<dbReference type="InterPro" id="IPR006913">
    <property type="entry name" value="CENP-V/GFA"/>
</dbReference>
<sequence>MSSKYGGCACGSVRYKVSGNPLSVHACHCTDCQTLSGSAFGLSMLLNAADIELTRGEPGINDFTASRDRMLRHYCPDCGVALWFSSPGDSSIVAVKPGTLDDTSSLRPIAHMWVRSAQPWLQLGDDVPVFQEQPTLAELLELAKKAGFG</sequence>
<organism evidence="6 7">
    <name type="scientific">Seongchinamella unica</name>
    <dbReference type="NCBI Taxonomy" id="2547392"/>
    <lineage>
        <taxon>Bacteria</taxon>
        <taxon>Pseudomonadati</taxon>
        <taxon>Pseudomonadota</taxon>
        <taxon>Gammaproteobacteria</taxon>
        <taxon>Cellvibrionales</taxon>
        <taxon>Halieaceae</taxon>
        <taxon>Seongchinamella</taxon>
    </lineage>
</organism>
<evidence type="ECO:0000256" key="4">
    <source>
        <dbReference type="ARBA" id="ARBA00023239"/>
    </source>
</evidence>
<feature type="domain" description="CENP-V/GFA" evidence="5">
    <location>
        <begin position="4"/>
        <end position="121"/>
    </location>
</feature>
<dbReference type="Gene3D" id="3.90.1590.10">
    <property type="entry name" value="glutathione-dependent formaldehyde- activating enzyme (gfa)"/>
    <property type="match status" value="1"/>
</dbReference>
<gene>
    <name evidence="6" type="ORF">E2F43_13445</name>
</gene>
<evidence type="ECO:0000313" key="6">
    <source>
        <dbReference type="EMBL" id="TDG12591.1"/>
    </source>
</evidence>
<comment type="similarity">
    <text evidence="1">Belongs to the Gfa family.</text>
</comment>
<dbReference type="GO" id="GO:0016846">
    <property type="term" value="F:carbon-sulfur lyase activity"/>
    <property type="evidence" value="ECO:0007669"/>
    <property type="project" value="InterPro"/>
</dbReference>
<dbReference type="RefSeq" id="WP_133213521.1">
    <property type="nucleotide sequence ID" value="NZ_SMSE01000003.1"/>
</dbReference>
<dbReference type="SUPFAM" id="SSF51316">
    <property type="entry name" value="Mss4-like"/>
    <property type="match status" value="1"/>
</dbReference>
<name>A0A4R5LQ16_9GAMM</name>
<accession>A0A4R5LQ16</accession>
<protein>
    <submittedName>
        <fullName evidence="6">GFA family protein</fullName>
    </submittedName>
</protein>
<evidence type="ECO:0000256" key="3">
    <source>
        <dbReference type="ARBA" id="ARBA00022833"/>
    </source>
</evidence>
<dbReference type="PANTHER" id="PTHR33337:SF40">
    <property type="entry name" value="CENP-V_GFA DOMAIN-CONTAINING PROTEIN-RELATED"/>
    <property type="match status" value="1"/>
</dbReference>
<dbReference type="PANTHER" id="PTHR33337">
    <property type="entry name" value="GFA DOMAIN-CONTAINING PROTEIN"/>
    <property type="match status" value="1"/>
</dbReference>
<reference evidence="6 7" key="1">
    <citation type="submission" date="2019-03" db="EMBL/GenBank/DDBJ databases">
        <title>Seongchinamella monodicae gen. nov., sp. nov., a novel member of the Gammaproteobacteria isolated from a tidal mudflat of beach.</title>
        <authorList>
            <person name="Yang H.G."/>
            <person name="Kang J.W."/>
            <person name="Lee S.D."/>
        </authorList>
    </citation>
    <scope>NUCLEOTIDE SEQUENCE [LARGE SCALE GENOMIC DNA]</scope>
    <source>
        <strain evidence="6 7">GH4-78</strain>
    </source>
</reference>
<keyword evidence="7" id="KW-1185">Reference proteome</keyword>
<dbReference type="Proteomes" id="UP000295554">
    <property type="component" value="Unassembled WGS sequence"/>
</dbReference>
<dbReference type="OrthoDB" id="9786619at2"/>
<evidence type="ECO:0000256" key="1">
    <source>
        <dbReference type="ARBA" id="ARBA00005495"/>
    </source>
</evidence>
<dbReference type="InterPro" id="IPR011057">
    <property type="entry name" value="Mss4-like_sf"/>
</dbReference>
<evidence type="ECO:0000259" key="5">
    <source>
        <dbReference type="PROSITE" id="PS51891"/>
    </source>
</evidence>
<keyword evidence="3" id="KW-0862">Zinc</keyword>
<dbReference type="GO" id="GO:0046872">
    <property type="term" value="F:metal ion binding"/>
    <property type="evidence" value="ECO:0007669"/>
    <property type="project" value="UniProtKB-KW"/>
</dbReference>
<dbReference type="PROSITE" id="PS51891">
    <property type="entry name" value="CENP_V_GFA"/>
    <property type="match status" value="1"/>
</dbReference>
<evidence type="ECO:0000313" key="7">
    <source>
        <dbReference type="Proteomes" id="UP000295554"/>
    </source>
</evidence>
<proteinExistence type="inferred from homology"/>
<keyword evidence="4" id="KW-0456">Lyase</keyword>
<dbReference type="AlphaFoldDB" id="A0A4R5LQ16"/>
<dbReference type="Pfam" id="PF04828">
    <property type="entry name" value="GFA"/>
    <property type="match status" value="1"/>
</dbReference>
<comment type="caution">
    <text evidence="6">The sequence shown here is derived from an EMBL/GenBank/DDBJ whole genome shotgun (WGS) entry which is preliminary data.</text>
</comment>
<keyword evidence="2" id="KW-0479">Metal-binding</keyword>
<dbReference type="EMBL" id="SMSE01000003">
    <property type="protein sequence ID" value="TDG12591.1"/>
    <property type="molecule type" value="Genomic_DNA"/>
</dbReference>